<dbReference type="EMBL" id="CP063362">
    <property type="protein sequence ID" value="QRG08366.1"/>
    <property type="molecule type" value="Genomic_DNA"/>
</dbReference>
<gene>
    <name evidence="1" type="primary">thiS</name>
    <name evidence="1" type="ORF">EZH22_08775</name>
</gene>
<proteinExistence type="predicted"/>
<dbReference type="AlphaFoldDB" id="A0A974SJG1"/>
<reference evidence="1 2" key="1">
    <citation type="submission" date="2020-10" db="EMBL/GenBank/DDBJ databases">
        <title>Degradation of 1,4-Dioxane by Xanthobacter sp. YN2, via a Novel Group-2 Soluble Di-Iron Monooxygenase.</title>
        <authorList>
            <person name="Ma F."/>
            <person name="Wang Y."/>
            <person name="Yang J."/>
            <person name="Guo H."/>
            <person name="Su D."/>
            <person name="Yu L."/>
        </authorList>
    </citation>
    <scope>NUCLEOTIDE SEQUENCE [LARGE SCALE GENOMIC DNA]</scope>
    <source>
        <strain evidence="1 2">YN2</strain>
    </source>
</reference>
<dbReference type="Proteomes" id="UP000596427">
    <property type="component" value="Chromosome"/>
</dbReference>
<dbReference type="Gene3D" id="3.10.20.30">
    <property type="match status" value="1"/>
</dbReference>
<sequence length="79" mass="7944">MAASSASRTPVPLALRVNGAAEDHLVASVADLLVAKGLDPERKGIAVAVNGAVVPRRAWAGTPLSCGDTVEIIEAKQGG</sequence>
<dbReference type="InterPro" id="IPR016155">
    <property type="entry name" value="Mopterin_synth/thiamin_S_b"/>
</dbReference>
<dbReference type="Pfam" id="PF02597">
    <property type="entry name" value="ThiS"/>
    <property type="match status" value="1"/>
</dbReference>
<dbReference type="CDD" id="cd00565">
    <property type="entry name" value="Ubl_ThiS"/>
    <property type="match status" value="1"/>
</dbReference>
<dbReference type="InterPro" id="IPR003749">
    <property type="entry name" value="ThiS/MoaD-like"/>
</dbReference>
<accession>A0A974SJG1</accession>
<dbReference type="InterPro" id="IPR012675">
    <property type="entry name" value="Beta-grasp_dom_sf"/>
</dbReference>
<dbReference type="InterPro" id="IPR010035">
    <property type="entry name" value="Thi_S"/>
</dbReference>
<dbReference type="SUPFAM" id="SSF54285">
    <property type="entry name" value="MoaD/ThiS"/>
    <property type="match status" value="1"/>
</dbReference>
<organism evidence="1 2">
    <name type="scientific">Xanthobacter dioxanivorans</name>
    <dbReference type="NCBI Taxonomy" id="2528964"/>
    <lineage>
        <taxon>Bacteria</taxon>
        <taxon>Pseudomonadati</taxon>
        <taxon>Pseudomonadota</taxon>
        <taxon>Alphaproteobacteria</taxon>
        <taxon>Hyphomicrobiales</taxon>
        <taxon>Xanthobacteraceae</taxon>
        <taxon>Xanthobacter</taxon>
    </lineage>
</organism>
<dbReference type="NCBIfam" id="TIGR01683">
    <property type="entry name" value="thiS"/>
    <property type="match status" value="1"/>
</dbReference>
<evidence type="ECO:0000313" key="1">
    <source>
        <dbReference type="EMBL" id="QRG08366.1"/>
    </source>
</evidence>
<dbReference type="KEGG" id="xdi:EZH22_08775"/>
<dbReference type="RefSeq" id="WP_231711390.1">
    <property type="nucleotide sequence ID" value="NZ_CP063362.1"/>
</dbReference>
<protein>
    <submittedName>
        <fullName evidence="1">Sulfur carrier protein ThiS</fullName>
    </submittedName>
</protein>
<evidence type="ECO:0000313" key="2">
    <source>
        <dbReference type="Proteomes" id="UP000596427"/>
    </source>
</evidence>
<keyword evidence="2" id="KW-1185">Reference proteome</keyword>
<name>A0A974SJG1_9HYPH</name>